<dbReference type="EMBL" id="CP126114">
    <property type="protein sequence ID" value="WHY85695.1"/>
    <property type="molecule type" value="Genomic_DNA"/>
</dbReference>
<protein>
    <submittedName>
        <fullName evidence="1">Uncharacterized protein</fullName>
    </submittedName>
</protein>
<keyword evidence="2" id="KW-1185">Reference proteome</keyword>
<proteinExistence type="predicted"/>
<dbReference type="AlphaFoldDB" id="A0AA95S8D3"/>
<dbReference type="RefSeq" id="WP_156487461.1">
    <property type="nucleotide sequence ID" value="NZ_CP126114.1"/>
</dbReference>
<gene>
    <name evidence="1" type="ORF">QNH39_24315</name>
</gene>
<dbReference type="Proteomes" id="UP001178288">
    <property type="component" value="Chromosome"/>
</dbReference>
<evidence type="ECO:0000313" key="2">
    <source>
        <dbReference type="Proteomes" id="UP001178288"/>
    </source>
</evidence>
<dbReference type="KEGG" id="nnv:QNH39_24315"/>
<reference evidence="1" key="1">
    <citation type="submission" date="2023-05" db="EMBL/GenBank/DDBJ databases">
        <title>Comparative genomics of Bacillaceae isolates and their secondary metabolite potential.</title>
        <authorList>
            <person name="Song L."/>
            <person name="Nielsen L.J."/>
            <person name="Mohite O."/>
            <person name="Xu X."/>
            <person name="Weber T."/>
            <person name="Kovacs A.T."/>
        </authorList>
    </citation>
    <scope>NUCLEOTIDE SEQUENCE</scope>
    <source>
        <strain evidence="1">XLM17</strain>
    </source>
</reference>
<sequence>MIVLELEEVQYNGKLYTVIHKYTSGYWEIRENGSKFNIELVHESEVKNVTD</sequence>
<organism evidence="1 2">
    <name type="scientific">Neobacillus novalis</name>
    <dbReference type="NCBI Taxonomy" id="220687"/>
    <lineage>
        <taxon>Bacteria</taxon>
        <taxon>Bacillati</taxon>
        <taxon>Bacillota</taxon>
        <taxon>Bacilli</taxon>
        <taxon>Bacillales</taxon>
        <taxon>Bacillaceae</taxon>
        <taxon>Neobacillus</taxon>
    </lineage>
</organism>
<accession>A0AA95S8D3</accession>
<evidence type="ECO:0000313" key="1">
    <source>
        <dbReference type="EMBL" id="WHY85695.1"/>
    </source>
</evidence>
<name>A0AA95S8D3_9BACI</name>